<evidence type="ECO:0000313" key="1">
    <source>
        <dbReference type="EMBL" id="KAK3896859.1"/>
    </source>
</evidence>
<reference evidence="1" key="2">
    <citation type="submission" date="2023-05" db="EMBL/GenBank/DDBJ databases">
        <authorList>
            <consortium name="Lawrence Berkeley National Laboratory"/>
            <person name="Steindorff A."/>
            <person name="Hensen N."/>
            <person name="Bonometti L."/>
            <person name="Westerberg I."/>
            <person name="Brannstrom I.O."/>
            <person name="Guillou S."/>
            <person name="Cros-Aarteil S."/>
            <person name="Calhoun S."/>
            <person name="Haridas S."/>
            <person name="Kuo A."/>
            <person name="Mondo S."/>
            <person name="Pangilinan J."/>
            <person name="Riley R."/>
            <person name="Labutti K."/>
            <person name="Andreopoulos B."/>
            <person name="Lipzen A."/>
            <person name="Chen C."/>
            <person name="Yanf M."/>
            <person name="Daum C."/>
            <person name="Ng V."/>
            <person name="Clum A."/>
            <person name="Ohm R."/>
            <person name="Martin F."/>
            <person name="Silar P."/>
            <person name="Natvig D."/>
            <person name="Lalanne C."/>
            <person name="Gautier V."/>
            <person name="Ament-Velasquez S.L."/>
            <person name="Kruys A."/>
            <person name="Hutchinson M.I."/>
            <person name="Powell A.J."/>
            <person name="Barry K."/>
            <person name="Miller A.N."/>
            <person name="Grigoriev I.V."/>
            <person name="Debuchy R."/>
            <person name="Gladieux P."/>
            <person name="Thoren M.H."/>
            <person name="Johannesson H."/>
        </authorList>
    </citation>
    <scope>NUCLEOTIDE SEQUENCE</scope>
    <source>
        <strain evidence="1">CBS 103.79</strain>
    </source>
</reference>
<gene>
    <name evidence="1" type="ORF">C8A05DRAFT_20259</name>
</gene>
<evidence type="ECO:0000313" key="2">
    <source>
        <dbReference type="Proteomes" id="UP001303889"/>
    </source>
</evidence>
<dbReference type="SUPFAM" id="SSF53383">
    <property type="entry name" value="PLP-dependent transferases"/>
    <property type="match status" value="1"/>
</dbReference>
<evidence type="ECO:0008006" key="3">
    <source>
        <dbReference type="Google" id="ProtNLM"/>
    </source>
</evidence>
<accession>A0AAN6MAK1</accession>
<protein>
    <recommendedName>
        <fullName evidence="3">Aminotransferase class I/classII domain-containing protein</fullName>
    </recommendedName>
</protein>
<dbReference type="AlphaFoldDB" id="A0AAN6MAK1"/>
<feature type="non-terminal residue" evidence="1">
    <location>
        <position position="1"/>
    </location>
</feature>
<organism evidence="1 2">
    <name type="scientific">Staphylotrichum tortipilum</name>
    <dbReference type="NCBI Taxonomy" id="2831512"/>
    <lineage>
        <taxon>Eukaryota</taxon>
        <taxon>Fungi</taxon>
        <taxon>Dikarya</taxon>
        <taxon>Ascomycota</taxon>
        <taxon>Pezizomycotina</taxon>
        <taxon>Sordariomycetes</taxon>
        <taxon>Sordariomycetidae</taxon>
        <taxon>Sordariales</taxon>
        <taxon>Chaetomiaceae</taxon>
        <taxon>Staphylotrichum</taxon>
    </lineage>
</organism>
<keyword evidence="2" id="KW-1185">Reference proteome</keyword>
<dbReference type="EMBL" id="MU856365">
    <property type="protein sequence ID" value="KAK3896859.1"/>
    <property type="molecule type" value="Genomic_DNA"/>
</dbReference>
<proteinExistence type="predicted"/>
<sequence length="138" mass="15067">YSFLTSGQAEPFRDHLRLLIRDTHKLLVALCGTHNPPRHLLRANTEAPQSPIIPVFTCRPRSLATYCQPRGFMVRPIVAPTVPAGKERIRVCLHAGNTMAEVQGLVQAIDLWQSECMAAGTTGREGGAADNSKGKPKL</sequence>
<dbReference type="InterPro" id="IPR015422">
    <property type="entry name" value="PyrdxlP-dep_Trfase_small"/>
</dbReference>
<dbReference type="InterPro" id="IPR015424">
    <property type="entry name" value="PyrdxlP-dep_Trfase"/>
</dbReference>
<comment type="caution">
    <text evidence="1">The sequence shown here is derived from an EMBL/GenBank/DDBJ whole genome shotgun (WGS) entry which is preliminary data.</text>
</comment>
<dbReference type="Proteomes" id="UP001303889">
    <property type="component" value="Unassembled WGS sequence"/>
</dbReference>
<reference evidence="1" key="1">
    <citation type="journal article" date="2023" name="Mol. Phylogenet. Evol.">
        <title>Genome-scale phylogeny and comparative genomics of the fungal order Sordariales.</title>
        <authorList>
            <person name="Hensen N."/>
            <person name="Bonometti L."/>
            <person name="Westerberg I."/>
            <person name="Brannstrom I.O."/>
            <person name="Guillou S."/>
            <person name="Cros-Aarteil S."/>
            <person name="Calhoun S."/>
            <person name="Haridas S."/>
            <person name="Kuo A."/>
            <person name="Mondo S."/>
            <person name="Pangilinan J."/>
            <person name="Riley R."/>
            <person name="LaButti K."/>
            <person name="Andreopoulos B."/>
            <person name="Lipzen A."/>
            <person name="Chen C."/>
            <person name="Yan M."/>
            <person name="Daum C."/>
            <person name="Ng V."/>
            <person name="Clum A."/>
            <person name="Steindorff A."/>
            <person name="Ohm R.A."/>
            <person name="Martin F."/>
            <person name="Silar P."/>
            <person name="Natvig D.O."/>
            <person name="Lalanne C."/>
            <person name="Gautier V."/>
            <person name="Ament-Velasquez S.L."/>
            <person name="Kruys A."/>
            <person name="Hutchinson M.I."/>
            <person name="Powell A.J."/>
            <person name="Barry K."/>
            <person name="Miller A.N."/>
            <person name="Grigoriev I.V."/>
            <person name="Debuchy R."/>
            <person name="Gladieux P."/>
            <person name="Hiltunen Thoren M."/>
            <person name="Johannesson H."/>
        </authorList>
    </citation>
    <scope>NUCLEOTIDE SEQUENCE</scope>
    <source>
        <strain evidence="1">CBS 103.79</strain>
    </source>
</reference>
<name>A0AAN6MAK1_9PEZI</name>
<dbReference type="Gene3D" id="3.90.1150.10">
    <property type="entry name" value="Aspartate Aminotransferase, domain 1"/>
    <property type="match status" value="1"/>
</dbReference>